<feature type="domain" description="Aldehyde oxidase/xanthine dehydrogenase first molybdopterin binding" evidence="2">
    <location>
        <begin position="16"/>
        <end position="74"/>
    </location>
</feature>
<dbReference type="AlphaFoldDB" id="A0ABD2N8M0"/>
<dbReference type="Pfam" id="PF02738">
    <property type="entry name" value="MoCoBD_1"/>
    <property type="match status" value="1"/>
</dbReference>
<evidence type="ECO:0000256" key="1">
    <source>
        <dbReference type="ARBA" id="ARBA00022505"/>
    </source>
</evidence>
<dbReference type="PANTHER" id="PTHR11908:SF132">
    <property type="entry name" value="ALDEHYDE OXIDASE 1-RELATED"/>
    <property type="match status" value="1"/>
</dbReference>
<organism evidence="3 4">
    <name type="scientific">Cryptolaemus montrouzieri</name>
    <dbReference type="NCBI Taxonomy" id="559131"/>
    <lineage>
        <taxon>Eukaryota</taxon>
        <taxon>Metazoa</taxon>
        <taxon>Ecdysozoa</taxon>
        <taxon>Arthropoda</taxon>
        <taxon>Hexapoda</taxon>
        <taxon>Insecta</taxon>
        <taxon>Pterygota</taxon>
        <taxon>Neoptera</taxon>
        <taxon>Endopterygota</taxon>
        <taxon>Coleoptera</taxon>
        <taxon>Polyphaga</taxon>
        <taxon>Cucujiformia</taxon>
        <taxon>Coccinelloidea</taxon>
        <taxon>Coccinellidae</taxon>
        <taxon>Scymninae</taxon>
        <taxon>Scymnini</taxon>
        <taxon>Cryptolaemus</taxon>
    </lineage>
</organism>
<keyword evidence="1" id="KW-0500">Molybdenum</keyword>
<keyword evidence="4" id="KW-1185">Reference proteome</keyword>
<accession>A0ABD2N8M0</accession>
<dbReference type="PANTHER" id="PTHR11908">
    <property type="entry name" value="XANTHINE DEHYDROGENASE"/>
    <property type="match status" value="1"/>
</dbReference>
<sequence length="75" mass="8724">MFKERELRPKRTGTDLKHKVSGTFDLHSQYHFHMETQCCLVVPTEDGIDMFPSTQWMDLNQASAAKMLNIPQNKN</sequence>
<dbReference type="InterPro" id="IPR016208">
    <property type="entry name" value="Ald_Oxase/xanthine_DH-like"/>
</dbReference>
<evidence type="ECO:0000313" key="4">
    <source>
        <dbReference type="Proteomes" id="UP001516400"/>
    </source>
</evidence>
<dbReference type="InterPro" id="IPR037165">
    <property type="entry name" value="AldOxase/xan_DH_Mopterin-bd_sf"/>
</dbReference>
<comment type="caution">
    <text evidence="3">The sequence shown here is derived from an EMBL/GenBank/DDBJ whole genome shotgun (WGS) entry which is preliminary data.</text>
</comment>
<dbReference type="EMBL" id="JABFTP020000083">
    <property type="protein sequence ID" value="KAL3274967.1"/>
    <property type="molecule type" value="Genomic_DNA"/>
</dbReference>
<dbReference type="SUPFAM" id="SSF56003">
    <property type="entry name" value="Molybdenum cofactor-binding domain"/>
    <property type="match status" value="1"/>
</dbReference>
<evidence type="ECO:0000313" key="3">
    <source>
        <dbReference type="EMBL" id="KAL3274967.1"/>
    </source>
</evidence>
<reference evidence="3 4" key="1">
    <citation type="journal article" date="2021" name="BMC Biol.">
        <title>Horizontally acquired antibacterial genes associated with adaptive radiation of ladybird beetles.</title>
        <authorList>
            <person name="Li H.S."/>
            <person name="Tang X.F."/>
            <person name="Huang Y.H."/>
            <person name="Xu Z.Y."/>
            <person name="Chen M.L."/>
            <person name="Du X.Y."/>
            <person name="Qiu B.Y."/>
            <person name="Chen P.T."/>
            <person name="Zhang W."/>
            <person name="Slipinski A."/>
            <person name="Escalona H.E."/>
            <person name="Waterhouse R.M."/>
            <person name="Zwick A."/>
            <person name="Pang H."/>
        </authorList>
    </citation>
    <scope>NUCLEOTIDE SEQUENCE [LARGE SCALE GENOMIC DNA]</scope>
    <source>
        <strain evidence="3">SYSU2018</strain>
    </source>
</reference>
<dbReference type="InterPro" id="IPR008274">
    <property type="entry name" value="AldOxase/xan_DH_MoCoBD1"/>
</dbReference>
<gene>
    <name evidence="3" type="ORF">HHI36_019742</name>
</gene>
<dbReference type="Gene3D" id="3.30.365.10">
    <property type="entry name" value="Aldehyde oxidase/xanthine dehydrogenase, molybdopterin binding domain"/>
    <property type="match status" value="2"/>
</dbReference>
<name>A0ABD2N8M0_9CUCU</name>
<protein>
    <recommendedName>
        <fullName evidence="2">Aldehyde oxidase/xanthine dehydrogenase first molybdopterin binding domain-containing protein</fullName>
    </recommendedName>
</protein>
<dbReference type="Proteomes" id="UP001516400">
    <property type="component" value="Unassembled WGS sequence"/>
</dbReference>
<proteinExistence type="predicted"/>
<evidence type="ECO:0000259" key="2">
    <source>
        <dbReference type="Pfam" id="PF02738"/>
    </source>
</evidence>